<feature type="transmembrane region" description="Helical" evidence="1">
    <location>
        <begin position="46"/>
        <end position="63"/>
    </location>
</feature>
<evidence type="ECO:0000313" key="2">
    <source>
        <dbReference type="Ensembl" id="ENSHBUP00000018328.1"/>
    </source>
</evidence>
<evidence type="ECO:0000313" key="3">
    <source>
        <dbReference type="Proteomes" id="UP000264840"/>
    </source>
</evidence>
<reference evidence="2" key="1">
    <citation type="submission" date="2025-08" db="UniProtKB">
        <authorList>
            <consortium name="Ensembl"/>
        </authorList>
    </citation>
    <scope>IDENTIFICATION</scope>
</reference>
<dbReference type="AlphaFoldDB" id="A0A3Q2VZV0"/>
<name>A0A3Q2VZV0_HAPBU</name>
<protein>
    <submittedName>
        <fullName evidence="2">Uncharacterized protein</fullName>
    </submittedName>
</protein>
<dbReference type="Proteomes" id="UP000264840">
    <property type="component" value="Unplaced"/>
</dbReference>
<keyword evidence="1" id="KW-0812">Transmembrane</keyword>
<keyword evidence="1" id="KW-1133">Transmembrane helix</keyword>
<keyword evidence="1" id="KW-0472">Membrane</keyword>
<proteinExistence type="predicted"/>
<dbReference type="Ensembl" id="ENSHBUT00000027346.1">
    <property type="protein sequence ID" value="ENSHBUP00000018328.1"/>
    <property type="gene ID" value="ENSHBUG00000020432.1"/>
</dbReference>
<sequence length="181" mass="19581">LKFSSMLVTITMHKFTHQCDCIRELSALRPRCVAHPTHTKISTSNFLGYLIFFTFNVLGFVFIQQAGRGTPHDASDRRRSAGSVLHSGTYTVTSASRACSPPPPASVSFSDAPPLRPAPIAPCISFRNFLADSSACTGPLRTLTTTSTKCSNATASSTSMPLLQRAAALQPMEVNQYKKLI</sequence>
<accession>A0A3Q2VZV0</accession>
<reference evidence="2" key="2">
    <citation type="submission" date="2025-09" db="UniProtKB">
        <authorList>
            <consortium name="Ensembl"/>
        </authorList>
    </citation>
    <scope>IDENTIFICATION</scope>
</reference>
<evidence type="ECO:0000256" key="1">
    <source>
        <dbReference type="SAM" id="Phobius"/>
    </source>
</evidence>
<keyword evidence="3" id="KW-1185">Reference proteome</keyword>
<organism evidence="2 3">
    <name type="scientific">Haplochromis burtoni</name>
    <name type="common">Burton's mouthbrooder</name>
    <name type="synonym">Chromis burtoni</name>
    <dbReference type="NCBI Taxonomy" id="8153"/>
    <lineage>
        <taxon>Eukaryota</taxon>
        <taxon>Metazoa</taxon>
        <taxon>Chordata</taxon>
        <taxon>Craniata</taxon>
        <taxon>Vertebrata</taxon>
        <taxon>Euteleostomi</taxon>
        <taxon>Actinopterygii</taxon>
        <taxon>Neopterygii</taxon>
        <taxon>Teleostei</taxon>
        <taxon>Neoteleostei</taxon>
        <taxon>Acanthomorphata</taxon>
        <taxon>Ovalentaria</taxon>
        <taxon>Cichlomorphae</taxon>
        <taxon>Cichliformes</taxon>
        <taxon>Cichlidae</taxon>
        <taxon>African cichlids</taxon>
        <taxon>Pseudocrenilabrinae</taxon>
        <taxon>Haplochromini</taxon>
        <taxon>Haplochromis</taxon>
    </lineage>
</organism>